<feature type="compositionally biased region" description="Basic and acidic residues" evidence="1">
    <location>
        <begin position="154"/>
        <end position="165"/>
    </location>
</feature>
<evidence type="ECO:0000313" key="2">
    <source>
        <dbReference type="EMBL" id="GFA85453.1"/>
    </source>
</evidence>
<organism evidence="2">
    <name type="scientific">Tanacetum cinerariifolium</name>
    <name type="common">Dalmatian daisy</name>
    <name type="synonym">Chrysanthemum cinerariifolium</name>
    <dbReference type="NCBI Taxonomy" id="118510"/>
    <lineage>
        <taxon>Eukaryota</taxon>
        <taxon>Viridiplantae</taxon>
        <taxon>Streptophyta</taxon>
        <taxon>Embryophyta</taxon>
        <taxon>Tracheophyta</taxon>
        <taxon>Spermatophyta</taxon>
        <taxon>Magnoliopsida</taxon>
        <taxon>eudicotyledons</taxon>
        <taxon>Gunneridae</taxon>
        <taxon>Pentapetalae</taxon>
        <taxon>asterids</taxon>
        <taxon>campanulids</taxon>
        <taxon>Asterales</taxon>
        <taxon>Asteraceae</taxon>
        <taxon>Asteroideae</taxon>
        <taxon>Anthemideae</taxon>
        <taxon>Anthemidinae</taxon>
        <taxon>Tanacetum</taxon>
    </lineage>
</organism>
<sequence length="327" mass="37276">MNFRSTSITERITEQVKNRLPHIMPKEVSNFAPLVIQSMVTESLEQAVLAKESSQPQSLYEAAAMLTEFELKNILNDKMDKSKSYLAAPEHRECFEGLKNHMILTRLSSLLMSGSSKGDKSQSKSYGNSVQSEEPEIKVADSDMPQNQEEYPSNDDKEPKEKVASKCDWFTKPTQPQEPTNPDWNVGKTPQQGQNQSWLMTLASSAEKLSKTFDELMSTPIDFPAFIMNNLNINNITQETLLGPAFRLLKGLSNDETWYVYLQEIVVRGADNDLYRFKEGYFPRLRINDIKDMLLLVVLNWHTNLSGDDIFDFAIALRMFTISLVIQ</sequence>
<protein>
    <submittedName>
        <fullName evidence="2">Uncharacterized protein</fullName>
    </submittedName>
</protein>
<comment type="caution">
    <text evidence="2">The sequence shown here is derived from an EMBL/GenBank/DDBJ whole genome shotgun (WGS) entry which is preliminary data.</text>
</comment>
<feature type="non-terminal residue" evidence="2">
    <location>
        <position position="327"/>
    </location>
</feature>
<dbReference type="EMBL" id="BKCJ010501033">
    <property type="protein sequence ID" value="GFA85453.1"/>
    <property type="molecule type" value="Genomic_DNA"/>
</dbReference>
<proteinExistence type="predicted"/>
<name>A0A699KB30_TANCI</name>
<gene>
    <name evidence="2" type="ORF">Tci_657425</name>
</gene>
<reference evidence="2" key="1">
    <citation type="journal article" date="2019" name="Sci. Rep.">
        <title>Draft genome of Tanacetum cinerariifolium, the natural source of mosquito coil.</title>
        <authorList>
            <person name="Yamashiro T."/>
            <person name="Shiraishi A."/>
            <person name="Satake H."/>
            <person name="Nakayama K."/>
        </authorList>
    </citation>
    <scope>NUCLEOTIDE SEQUENCE</scope>
</reference>
<accession>A0A699KB30</accession>
<feature type="compositionally biased region" description="Polar residues" evidence="1">
    <location>
        <begin position="172"/>
        <end position="192"/>
    </location>
</feature>
<dbReference type="AlphaFoldDB" id="A0A699KB30"/>
<evidence type="ECO:0000256" key="1">
    <source>
        <dbReference type="SAM" id="MobiDB-lite"/>
    </source>
</evidence>
<feature type="region of interest" description="Disordered" evidence="1">
    <location>
        <begin position="113"/>
        <end position="192"/>
    </location>
</feature>